<dbReference type="PANTHER" id="PTHR43182">
    <property type="entry name" value="COBALT-PRECORRIN-6B C(15)-METHYLTRANSFERASE (DECARBOXYLATING)"/>
    <property type="match status" value="1"/>
</dbReference>
<gene>
    <name evidence="7" type="ORF">BV394_12880</name>
</gene>
<evidence type="ECO:0000256" key="5">
    <source>
        <dbReference type="ARBA" id="ARBA00022691"/>
    </source>
</evidence>
<dbReference type="InterPro" id="IPR006365">
    <property type="entry name" value="Cbl_synth_CobL"/>
</dbReference>
<evidence type="ECO:0000259" key="6">
    <source>
        <dbReference type="Pfam" id="PF00590"/>
    </source>
</evidence>
<dbReference type="SUPFAM" id="SSF53335">
    <property type="entry name" value="S-adenosyl-L-methionine-dependent methyltransferases"/>
    <property type="match status" value="1"/>
</dbReference>
<evidence type="ECO:0000256" key="3">
    <source>
        <dbReference type="ARBA" id="ARBA00022603"/>
    </source>
</evidence>
<dbReference type="OrthoDB" id="9787825at2"/>
<dbReference type="EMBL" id="CP019124">
    <property type="protein sequence ID" value="APX90508.1"/>
    <property type="molecule type" value="Genomic_DNA"/>
</dbReference>
<dbReference type="InterPro" id="IPR014008">
    <property type="entry name" value="Cbl_synth_MTase_CbiT"/>
</dbReference>
<comment type="pathway">
    <text evidence="1">Cofactor biosynthesis; adenosylcobalamin biosynthesis.</text>
</comment>
<dbReference type="InterPro" id="IPR014777">
    <property type="entry name" value="4pyrrole_Mease_sub1"/>
</dbReference>
<dbReference type="Proteomes" id="UP000187266">
    <property type="component" value="Chromosome"/>
</dbReference>
<keyword evidence="2" id="KW-0169">Cobalamin biosynthesis</keyword>
<dbReference type="STRING" id="1267768.BV394_12880"/>
<evidence type="ECO:0000256" key="2">
    <source>
        <dbReference type="ARBA" id="ARBA00022573"/>
    </source>
</evidence>
<dbReference type="AlphaFoldDB" id="A0A1U7DKV9"/>
<dbReference type="InterPro" id="IPR000878">
    <property type="entry name" value="4pyrrol_Mease"/>
</dbReference>
<dbReference type="RefSeq" id="WP_076980525.1">
    <property type="nucleotide sequence ID" value="NZ_CP019124.1"/>
</dbReference>
<dbReference type="InterPro" id="IPR050714">
    <property type="entry name" value="Cobalamin_biosynth_MTase"/>
</dbReference>
<protein>
    <submittedName>
        <fullName evidence="7">Cobalamin biosynthesis bifunctional protein CbiET</fullName>
    </submittedName>
</protein>
<accession>A0A1U7DKV9</accession>
<accession>A0A2M9DCB5</accession>
<dbReference type="GO" id="GO:0032259">
    <property type="term" value="P:methylation"/>
    <property type="evidence" value="ECO:0007669"/>
    <property type="project" value="UniProtKB-KW"/>
</dbReference>
<keyword evidence="8" id="KW-1185">Reference proteome</keyword>
<feature type="domain" description="Tetrapyrrole methylase" evidence="6">
    <location>
        <begin position="5"/>
        <end position="185"/>
    </location>
</feature>
<dbReference type="NCBIfam" id="TIGR02467">
    <property type="entry name" value="CbiE"/>
    <property type="match status" value="1"/>
</dbReference>
<reference evidence="7 8" key="1">
    <citation type="submission" date="2017-01" db="EMBL/GenBank/DDBJ databases">
        <title>Genomic analysis of Xuhuaishuia manganoxidans DY6-4.</title>
        <authorList>
            <person name="Wang X."/>
        </authorList>
    </citation>
    <scope>NUCLEOTIDE SEQUENCE [LARGE SCALE GENOMIC DNA]</scope>
    <source>
        <strain evidence="7 8">DY6-4</strain>
    </source>
</reference>
<organism evidence="7 8">
    <name type="scientific">Brevirhabdus pacifica</name>
    <dbReference type="NCBI Taxonomy" id="1267768"/>
    <lineage>
        <taxon>Bacteria</taxon>
        <taxon>Pseudomonadati</taxon>
        <taxon>Pseudomonadota</taxon>
        <taxon>Alphaproteobacteria</taxon>
        <taxon>Rhodobacterales</taxon>
        <taxon>Paracoccaceae</taxon>
        <taxon>Brevirhabdus</taxon>
    </lineage>
</organism>
<evidence type="ECO:0000256" key="1">
    <source>
        <dbReference type="ARBA" id="ARBA00004953"/>
    </source>
</evidence>
<keyword evidence="5" id="KW-0949">S-adenosyl-L-methionine</keyword>
<dbReference type="InterPro" id="IPR012818">
    <property type="entry name" value="CbiE"/>
</dbReference>
<evidence type="ECO:0000313" key="8">
    <source>
        <dbReference type="Proteomes" id="UP000187266"/>
    </source>
</evidence>
<dbReference type="InterPro" id="IPR035996">
    <property type="entry name" value="4pyrrol_Methylase_sf"/>
</dbReference>
<dbReference type="GO" id="GO:0008276">
    <property type="term" value="F:protein methyltransferase activity"/>
    <property type="evidence" value="ECO:0007669"/>
    <property type="project" value="InterPro"/>
</dbReference>
<dbReference type="GO" id="GO:0009236">
    <property type="term" value="P:cobalamin biosynthetic process"/>
    <property type="evidence" value="ECO:0007669"/>
    <property type="project" value="UniProtKB-UniPathway"/>
</dbReference>
<dbReference type="PANTHER" id="PTHR43182:SF1">
    <property type="entry name" value="COBALT-PRECORRIN-7 C(5)-METHYLTRANSFERASE"/>
    <property type="match status" value="1"/>
</dbReference>
<name>A0A1U7DKV9_9RHOB</name>
<dbReference type="Pfam" id="PF00590">
    <property type="entry name" value="TP_methylase"/>
    <property type="match status" value="1"/>
</dbReference>
<proteinExistence type="predicted"/>
<evidence type="ECO:0000313" key="7">
    <source>
        <dbReference type="EMBL" id="APX90508.1"/>
    </source>
</evidence>
<sequence>MTPWLHVIGIGEDGWDGLAPATQAILEAAEVVVGGDRHHGLAPHLTARRMHWPSPFRAMVDEIGALRGTLTCVLVTGDPLWFSAGAFFAKAFDADELVYHPCLSAFQWAAARMRWSLADLDAITVHGRPSQQAIPHFFPGARLLLLTQDGSTPATIAAHLRDNGYGDSRMTVLGALGGPDESRRDGLARDWSGDSPDFHVLAIEVVAQEDARPLPRWGLPDDAFHHDGKMTKRELRVLTLAALAPRRGQRLWDIGCGCGSVAIEWLRADRDMEATGLEPDADRRAMAASNAQILGTPRLRLSDVSAPEGLAGLPTPDAVFIGGGLSVATAEIALAALPRHGRLVANAVTLESEAILTQLHQRHGGSLIRVAVQRAEAIGRLHGWRPAMPVTQWSLMK</sequence>
<dbReference type="NCBIfam" id="TIGR02469">
    <property type="entry name" value="CbiT"/>
    <property type="match status" value="1"/>
</dbReference>
<dbReference type="SUPFAM" id="SSF53790">
    <property type="entry name" value="Tetrapyrrole methylase"/>
    <property type="match status" value="1"/>
</dbReference>
<evidence type="ECO:0000256" key="4">
    <source>
        <dbReference type="ARBA" id="ARBA00022679"/>
    </source>
</evidence>
<dbReference type="Gene3D" id="3.40.1010.10">
    <property type="entry name" value="Cobalt-precorrin-4 Transmethylase, Domain 1"/>
    <property type="match status" value="1"/>
</dbReference>
<keyword evidence="4" id="KW-0808">Transferase</keyword>
<dbReference type="PIRSF" id="PIRSF036428">
    <property type="entry name" value="CobL"/>
    <property type="match status" value="1"/>
</dbReference>
<dbReference type="Gene3D" id="3.40.50.150">
    <property type="entry name" value="Vaccinia Virus protein VP39"/>
    <property type="match status" value="1"/>
</dbReference>
<dbReference type="UniPathway" id="UPA00148"/>
<keyword evidence="3" id="KW-0489">Methyltransferase</keyword>
<dbReference type="CDD" id="cd11644">
    <property type="entry name" value="Precorrin-6Y-MT"/>
    <property type="match status" value="1"/>
</dbReference>
<dbReference type="InterPro" id="IPR029063">
    <property type="entry name" value="SAM-dependent_MTases_sf"/>
</dbReference>